<accession>A0A1I3B2E7</accession>
<dbReference type="InterPro" id="IPR035906">
    <property type="entry name" value="MetI-like_sf"/>
</dbReference>
<feature type="transmembrane region" description="Helical" evidence="7">
    <location>
        <begin position="460"/>
        <end position="481"/>
    </location>
</feature>
<feature type="transmembrane region" description="Helical" evidence="7">
    <location>
        <begin position="433"/>
        <end position="454"/>
    </location>
</feature>
<dbReference type="InterPro" id="IPR010065">
    <property type="entry name" value="AA_ABC_transptr_permease_3TM"/>
</dbReference>
<dbReference type="CDD" id="cd06261">
    <property type="entry name" value="TM_PBP2"/>
    <property type="match status" value="1"/>
</dbReference>
<dbReference type="SUPFAM" id="SSF53850">
    <property type="entry name" value="Periplasmic binding protein-like II"/>
    <property type="match status" value="1"/>
</dbReference>
<dbReference type="InterPro" id="IPR001320">
    <property type="entry name" value="Iontro_rcpt_C"/>
</dbReference>
<proteinExistence type="inferred from homology"/>
<protein>
    <submittedName>
        <fullName evidence="9">Amino acid ABC transporter substrate-binding protein, PAAT family /amino acid ABC transporter membrane protein, PAAT family</fullName>
    </submittedName>
</protein>
<dbReference type="EMBL" id="FOQE01000003">
    <property type="protein sequence ID" value="SFH56109.1"/>
    <property type="molecule type" value="Genomic_DNA"/>
</dbReference>
<sequence length="488" mass="53854">MRKGKRIHSFILYSILFALFMGLGLPTVVQASESNAKKGTAQNPYIITTDITYPPFEFQNDKKEYVGIDADIINAIAKDQGFEIEFRPLNFSAGLQALEANQVDGMISAMSINPEREESFDFSDPYYEAGTVMAISENNKEIQSYDDLNGKTVAVKVGTTGATFVEKLQEKYSIKVNQFEDSATMYQDVVSGHSDAVFDDYPVMAYAIQQGLKLQLPLEPEKGDVYGFAVNKGQNAELLDMFNTGLANIKEDGTYDNIIDQYLDSDEKGSQNGFFALIQKNWRELLNGLSKTLLLTVISFAIALLFGVVLGFFAASPYAILRGISRLYVTIMRGLPMLVLAFFIYFSIPELLNIKLTAFIAGVATLTLSSAAYISEQVRGGIEAVSGGQLEAARSLGMSYGKSMVRVVIPQAIKIMIPSLINQFVITLKDTSILSIIGIVELTQAGKIIIARTYSSGSMWIIIGLIYILIITFLTWLSTFIERKMINA</sequence>
<dbReference type="InterPro" id="IPR001638">
    <property type="entry name" value="Solute-binding_3/MltF_N"/>
</dbReference>
<keyword evidence="3" id="KW-1003">Cell membrane</keyword>
<keyword evidence="6 7" id="KW-0472">Membrane</keyword>
<comment type="subcellular location">
    <subcellularLocation>
        <location evidence="1 7">Cell membrane</location>
        <topology evidence="1 7">Multi-pass membrane protein</topology>
    </subcellularLocation>
</comment>
<evidence type="ECO:0000256" key="3">
    <source>
        <dbReference type="ARBA" id="ARBA00022475"/>
    </source>
</evidence>
<keyword evidence="4 7" id="KW-0812">Transmembrane</keyword>
<evidence type="ECO:0000256" key="6">
    <source>
        <dbReference type="ARBA" id="ARBA00023136"/>
    </source>
</evidence>
<evidence type="ECO:0000256" key="1">
    <source>
        <dbReference type="ARBA" id="ARBA00004651"/>
    </source>
</evidence>
<dbReference type="InterPro" id="IPR000515">
    <property type="entry name" value="MetI-like"/>
</dbReference>
<dbReference type="SMART" id="SM00062">
    <property type="entry name" value="PBPb"/>
    <property type="match status" value="1"/>
</dbReference>
<dbReference type="InterPro" id="IPR043429">
    <property type="entry name" value="ArtM/GltK/GlnP/TcyL/YhdX-like"/>
</dbReference>
<dbReference type="GO" id="GO:0043190">
    <property type="term" value="C:ATP-binding cassette (ABC) transporter complex"/>
    <property type="evidence" value="ECO:0007669"/>
    <property type="project" value="InterPro"/>
</dbReference>
<reference evidence="9 10" key="1">
    <citation type="submission" date="2016-10" db="EMBL/GenBank/DDBJ databases">
        <authorList>
            <person name="de Groot N.N."/>
        </authorList>
    </citation>
    <scope>NUCLEOTIDE SEQUENCE [LARGE SCALE GENOMIC DNA]</scope>
    <source>
        <strain evidence="9 10">DSM 27630</strain>
    </source>
</reference>
<dbReference type="CDD" id="cd13619">
    <property type="entry name" value="PBP2_GlnP"/>
    <property type="match status" value="1"/>
</dbReference>
<organism evidence="9 10">
    <name type="scientific">Pisciglobus halotolerans</name>
    <dbReference type="NCBI Taxonomy" id="745365"/>
    <lineage>
        <taxon>Bacteria</taxon>
        <taxon>Bacillati</taxon>
        <taxon>Bacillota</taxon>
        <taxon>Bacilli</taxon>
        <taxon>Lactobacillales</taxon>
        <taxon>Carnobacteriaceae</taxon>
    </lineage>
</organism>
<feature type="transmembrane region" description="Helical" evidence="7">
    <location>
        <begin position="293"/>
        <end position="315"/>
    </location>
</feature>
<dbReference type="GO" id="GO:0015276">
    <property type="term" value="F:ligand-gated monoatomic ion channel activity"/>
    <property type="evidence" value="ECO:0007669"/>
    <property type="project" value="InterPro"/>
</dbReference>
<dbReference type="Gene3D" id="1.10.3720.10">
    <property type="entry name" value="MetI-like"/>
    <property type="match status" value="1"/>
</dbReference>
<evidence type="ECO:0000259" key="8">
    <source>
        <dbReference type="PROSITE" id="PS50928"/>
    </source>
</evidence>
<evidence type="ECO:0000313" key="10">
    <source>
        <dbReference type="Proteomes" id="UP000198668"/>
    </source>
</evidence>
<keyword evidence="2 7" id="KW-0813">Transport</keyword>
<dbReference type="Proteomes" id="UP000198668">
    <property type="component" value="Unassembled WGS sequence"/>
</dbReference>
<evidence type="ECO:0000313" key="9">
    <source>
        <dbReference type="EMBL" id="SFH56109.1"/>
    </source>
</evidence>
<evidence type="ECO:0000256" key="2">
    <source>
        <dbReference type="ARBA" id="ARBA00022448"/>
    </source>
</evidence>
<keyword evidence="10" id="KW-1185">Reference proteome</keyword>
<dbReference type="PROSITE" id="PS50928">
    <property type="entry name" value="ABC_TM1"/>
    <property type="match status" value="1"/>
</dbReference>
<dbReference type="SUPFAM" id="SSF161098">
    <property type="entry name" value="MetI-like"/>
    <property type="match status" value="1"/>
</dbReference>
<comment type="similarity">
    <text evidence="7">Belongs to the binding-protein-dependent transport system permease family.</text>
</comment>
<dbReference type="Gene3D" id="3.40.190.10">
    <property type="entry name" value="Periplasmic binding protein-like II"/>
    <property type="match status" value="2"/>
</dbReference>
<dbReference type="NCBIfam" id="TIGR01726">
    <property type="entry name" value="HEQRo_perm_3TM"/>
    <property type="match status" value="1"/>
</dbReference>
<feature type="transmembrane region" description="Helical" evidence="7">
    <location>
        <begin position="327"/>
        <end position="348"/>
    </location>
</feature>
<gene>
    <name evidence="9" type="ORF">SAMN04489868_10324</name>
</gene>
<name>A0A1I3B2E7_9LACT</name>
<feature type="domain" description="ABC transmembrane type-1" evidence="8">
    <location>
        <begin position="289"/>
        <end position="478"/>
    </location>
</feature>
<dbReference type="PANTHER" id="PTHR30614:SF46">
    <property type="entry name" value="ABC TRANSPORTER MEMBRANE SPANNING PERMEASE-GLUTAMINE TRANSPORT"/>
    <property type="match status" value="1"/>
</dbReference>
<dbReference type="PANTHER" id="PTHR30614">
    <property type="entry name" value="MEMBRANE COMPONENT OF AMINO ACID ABC TRANSPORTER"/>
    <property type="match status" value="1"/>
</dbReference>
<keyword evidence="5 7" id="KW-1133">Transmembrane helix</keyword>
<dbReference type="SMART" id="SM00079">
    <property type="entry name" value="PBPe"/>
    <property type="match status" value="1"/>
</dbReference>
<dbReference type="RefSeq" id="WP_245741767.1">
    <property type="nucleotide sequence ID" value="NZ_FOQE01000003.1"/>
</dbReference>
<dbReference type="Pfam" id="PF00528">
    <property type="entry name" value="BPD_transp_1"/>
    <property type="match status" value="1"/>
</dbReference>
<evidence type="ECO:0000256" key="4">
    <source>
        <dbReference type="ARBA" id="ARBA00022692"/>
    </source>
</evidence>
<evidence type="ECO:0000256" key="7">
    <source>
        <dbReference type="RuleBase" id="RU363032"/>
    </source>
</evidence>
<dbReference type="Pfam" id="PF00497">
    <property type="entry name" value="SBP_bac_3"/>
    <property type="match status" value="1"/>
</dbReference>
<dbReference type="AlphaFoldDB" id="A0A1I3B2E7"/>
<evidence type="ECO:0000256" key="5">
    <source>
        <dbReference type="ARBA" id="ARBA00022989"/>
    </source>
</evidence>
<dbReference type="GO" id="GO:0006865">
    <property type="term" value="P:amino acid transport"/>
    <property type="evidence" value="ECO:0007669"/>
    <property type="project" value="TreeGrafter"/>
</dbReference>